<dbReference type="Gene3D" id="2.130.10.10">
    <property type="entry name" value="YVTN repeat-like/Quinoprotein amine dehydrogenase"/>
    <property type="match status" value="2"/>
</dbReference>
<protein>
    <recommendedName>
        <fullName evidence="15">Dynein intermediate chain 3, ciliary</fullName>
    </recommendedName>
</protein>
<feature type="compositionally biased region" description="Basic residues" evidence="12">
    <location>
        <begin position="602"/>
        <end position="614"/>
    </location>
</feature>
<feature type="region of interest" description="Disordered" evidence="12">
    <location>
        <begin position="557"/>
        <end position="614"/>
    </location>
</feature>
<dbReference type="AlphaFoldDB" id="A0A9P0AP95"/>
<dbReference type="GO" id="GO:0005874">
    <property type="term" value="C:microtubule"/>
    <property type="evidence" value="ECO:0007669"/>
    <property type="project" value="UniProtKB-KW"/>
</dbReference>
<dbReference type="InterPro" id="IPR001680">
    <property type="entry name" value="WD40_rpt"/>
</dbReference>
<dbReference type="InterPro" id="IPR050687">
    <property type="entry name" value="Dynein_IC"/>
</dbReference>
<dbReference type="EMBL" id="OV121132">
    <property type="protein sequence ID" value="CAH0546097.1"/>
    <property type="molecule type" value="Genomic_DNA"/>
</dbReference>
<evidence type="ECO:0000256" key="12">
    <source>
        <dbReference type="SAM" id="MobiDB-lite"/>
    </source>
</evidence>
<keyword evidence="11" id="KW-0966">Cell projection</keyword>
<keyword evidence="8" id="KW-0969">Cilium</keyword>
<evidence type="ECO:0000256" key="11">
    <source>
        <dbReference type="ARBA" id="ARBA00023273"/>
    </source>
</evidence>
<dbReference type="SUPFAM" id="SSF50978">
    <property type="entry name" value="WD40 repeat-like"/>
    <property type="match status" value="1"/>
</dbReference>
<dbReference type="SMART" id="SM00320">
    <property type="entry name" value="WD40"/>
    <property type="match status" value="5"/>
</dbReference>
<evidence type="ECO:0000256" key="10">
    <source>
        <dbReference type="ARBA" id="ARBA00023212"/>
    </source>
</evidence>
<keyword evidence="6" id="KW-0677">Repeat</keyword>
<keyword evidence="5" id="KW-0493">Microtubule</keyword>
<dbReference type="GO" id="GO:0036157">
    <property type="term" value="C:outer dynein arm"/>
    <property type="evidence" value="ECO:0007669"/>
    <property type="project" value="TreeGrafter"/>
</dbReference>
<dbReference type="GO" id="GO:0045503">
    <property type="term" value="F:dynein light chain binding"/>
    <property type="evidence" value="ECO:0007669"/>
    <property type="project" value="TreeGrafter"/>
</dbReference>
<comment type="subcellular location">
    <subcellularLocation>
        <location evidence="1">Cytoplasm</location>
        <location evidence="1">Cytoskeleton</location>
        <location evidence="1">Cilium axoneme</location>
    </subcellularLocation>
</comment>
<keyword evidence="9" id="KW-0505">Motor protein</keyword>
<keyword evidence="7" id="KW-0243">Dynein</keyword>
<dbReference type="InterPro" id="IPR015943">
    <property type="entry name" value="WD40/YVTN_repeat-like_dom_sf"/>
</dbReference>
<dbReference type="FunFam" id="2.130.10.10:FF:000584">
    <property type="entry name" value="Dynein intermediate chain 2"/>
    <property type="match status" value="1"/>
</dbReference>
<feature type="compositionally biased region" description="Basic and acidic residues" evidence="12">
    <location>
        <begin position="557"/>
        <end position="566"/>
    </location>
</feature>
<comment type="similarity">
    <text evidence="2">Belongs to the dynein intermediate chain family.</text>
</comment>
<dbReference type="PANTHER" id="PTHR12442:SF7">
    <property type="entry name" value="DYNEIN AXONEMAL INTERMEDIATE CHAIN 2"/>
    <property type="match status" value="1"/>
</dbReference>
<dbReference type="GO" id="GO:0036158">
    <property type="term" value="P:outer dynein arm assembly"/>
    <property type="evidence" value="ECO:0007669"/>
    <property type="project" value="TreeGrafter"/>
</dbReference>
<evidence type="ECO:0000256" key="1">
    <source>
        <dbReference type="ARBA" id="ARBA00004430"/>
    </source>
</evidence>
<evidence type="ECO:0000256" key="6">
    <source>
        <dbReference type="ARBA" id="ARBA00022737"/>
    </source>
</evidence>
<evidence type="ECO:0000256" key="4">
    <source>
        <dbReference type="ARBA" id="ARBA00022574"/>
    </source>
</evidence>
<evidence type="ECO:0000313" key="14">
    <source>
        <dbReference type="Proteomes" id="UP001154078"/>
    </source>
</evidence>
<evidence type="ECO:0000256" key="8">
    <source>
        <dbReference type="ARBA" id="ARBA00023069"/>
    </source>
</evidence>
<keyword evidence="4" id="KW-0853">WD repeat</keyword>
<dbReference type="PANTHER" id="PTHR12442">
    <property type="entry name" value="DYNEIN INTERMEDIATE CHAIN"/>
    <property type="match status" value="1"/>
</dbReference>
<evidence type="ECO:0000256" key="9">
    <source>
        <dbReference type="ARBA" id="ARBA00023175"/>
    </source>
</evidence>
<keyword evidence="3" id="KW-0963">Cytoplasm</keyword>
<dbReference type="GO" id="GO:0003341">
    <property type="term" value="P:cilium movement"/>
    <property type="evidence" value="ECO:0007669"/>
    <property type="project" value="TreeGrafter"/>
</dbReference>
<feature type="compositionally biased region" description="Acidic residues" evidence="12">
    <location>
        <begin position="567"/>
        <end position="585"/>
    </location>
</feature>
<gene>
    <name evidence="13" type="ORF">MELIAE_LOCUS341</name>
</gene>
<proteinExistence type="inferred from homology"/>
<evidence type="ECO:0000256" key="5">
    <source>
        <dbReference type="ARBA" id="ARBA00022701"/>
    </source>
</evidence>
<dbReference type="Proteomes" id="UP001154078">
    <property type="component" value="Chromosome 1"/>
</dbReference>
<keyword evidence="14" id="KW-1185">Reference proteome</keyword>
<dbReference type="GO" id="GO:0045504">
    <property type="term" value="F:dynein heavy chain binding"/>
    <property type="evidence" value="ECO:0007669"/>
    <property type="project" value="TreeGrafter"/>
</dbReference>
<sequence length="614" mass="71069">MDIQFSYQKKRAEFGRQCLFSDKGPDLIDNYPSNRQLGKQYILKDPFDRHQQCAPIFAEHDINTTRAEYTTASMNHIEGGWPKDINLADEEQPKRYRRKIEKEENYFHTMMALFKNVENCILQNNSVNIYQQYFSDVEPTPLIERSSARTLNVYQDQYTPTRPVTHISWSPDGQTKLAVSYANLLFQAEVPNELKHSFIWDVENPNRPLMVLKPDHSAVCMEYHQKDPNTLVSGHKNGVVSLWDIRKGLEPVDSTIVEMSFRDPVYSVLWMNSKSGCEFFSGSTDGTVKWWDTRNLSEPTDTLILDYAREEDQDLAKAYGCSCLEYEPTIPTRFSVGTEQGVTISCNRKGKSAVEKMSARFQAHLGPVWTMQRNPGFVKNFLTIGDWTAKVWSEDCKESAIIWTNYHMARLTDGAWSPTRFSVFFTTRSDGVLDVWDLLQQQDEAVLSVKICDEELKTLRPHDSGRMVAVGNQKGTTYLVQFSENISMNNKNDKALLTAMFERENRREKILEARFRELRLKQKKSEMRMDASEAQLAEDPSEFVDKYVTQAEAEFKMIIDRETKPPEEEEEEEEEEEDEFEDEPEPPPPPPPPPESEEKKEKKDKKGKKGKKKK</sequence>
<evidence type="ECO:0000256" key="3">
    <source>
        <dbReference type="ARBA" id="ARBA00022490"/>
    </source>
</evidence>
<keyword evidence="10" id="KW-0206">Cytoskeleton</keyword>
<evidence type="ECO:0000256" key="2">
    <source>
        <dbReference type="ARBA" id="ARBA00011059"/>
    </source>
</evidence>
<dbReference type="OrthoDB" id="366230at2759"/>
<accession>A0A9P0AP95</accession>
<organism evidence="13 14">
    <name type="scientific">Brassicogethes aeneus</name>
    <name type="common">Rape pollen beetle</name>
    <name type="synonym">Meligethes aeneus</name>
    <dbReference type="NCBI Taxonomy" id="1431903"/>
    <lineage>
        <taxon>Eukaryota</taxon>
        <taxon>Metazoa</taxon>
        <taxon>Ecdysozoa</taxon>
        <taxon>Arthropoda</taxon>
        <taxon>Hexapoda</taxon>
        <taxon>Insecta</taxon>
        <taxon>Pterygota</taxon>
        <taxon>Neoptera</taxon>
        <taxon>Endopterygota</taxon>
        <taxon>Coleoptera</taxon>
        <taxon>Polyphaga</taxon>
        <taxon>Cucujiformia</taxon>
        <taxon>Nitidulidae</taxon>
        <taxon>Meligethinae</taxon>
        <taxon>Brassicogethes</taxon>
    </lineage>
</organism>
<dbReference type="InterPro" id="IPR036322">
    <property type="entry name" value="WD40_repeat_dom_sf"/>
</dbReference>
<reference evidence="13" key="1">
    <citation type="submission" date="2021-12" db="EMBL/GenBank/DDBJ databases">
        <authorList>
            <person name="King R."/>
        </authorList>
    </citation>
    <scope>NUCLEOTIDE SEQUENCE</scope>
</reference>
<evidence type="ECO:0000313" key="13">
    <source>
        <dbReference type="EMBL" id="CAH0546097.1"/>
    </source>
</evidence>
<evidence type="ECO:0000256" key="7">
    <source>
        <dbReference type="ARBA" id="ARBA00023017"/>
    </source>
</evidence>
<dbReference type="Pfam" id="PF00400">
    <property type="entry name" value="WD40"/>
    <property type="match status" value="1"/>
</dbReference>
<evidence type="ECO:0008006" key="15">
    <source>
        <dbReference type="Google" id="ProtNLM"/>
    </source>
</evidence>
<name>A0A9P0AP95_BRAAE</name>